<dbReference type="InterPro" id="IPR001296">
    <property type="entry name" value="Glyco_trans_1"/>
</dbReference>
<name>A0A7M2WVX7_9BACT</name>
<evidence type="ECO:0000313" key="4">
    <source>
        <dbReference type="EMBL" id="QOV89678.1"/>
    </source>
</evidence>
<dbReference type="PANTHER" id="PTHR45947">
    <property type="entry name" value="SULFOQUINOVOSYL TRANSFERASE SQD2"/>
    <property type="match status" value="1"/>
</dbReference>
<dbReference type="EMBL" id="CP063458">
    <property type="protein sequence ID" value="QOV89678.1"/>
    <property type="molecule type" value="Genomic_DNA"/>
</dbReference>
<dbReference type="Gene3D" id="3.40.50.2000">
    <property type="entry name" value="Glycogen Phosphorylase B"/>
    <property type="match status" value="2"/>
</dbReference>
<dbReference type="CDD" id="cd03801">
    <property type="entry name" value="GT4_PimA-like"/>
    <property type="match status" value="1"/>
</dbReference>
<dbReference type="NCBIfam" id="TIGR04047">
    <property type="entry name" value="MSMEG_0565_glyc"/>
    <property type="match status" value="1"/>
</dbReference>
<dbReference type="InterPro" id="IPR028098">
    <property type="entry name" value="Glyco_trans_4-like_N"/>
</dbReference>
<evidence type="ECO:0000259" key="3">
    <source>
        <dbReference type="Pfam" id="PF13439"/>
    </source>
</evidence>
<dbReference type="RefSeq" id="WP_206292731.1">
    <property type="nucleotide sequence ID" value="NZ_CP063458.1"/>
</dbReference>
<proteinExistence type="predicted"/>
<dbReference type="SUPFAM" id="SSF53756">
    <property type="entry name" value="UDP-Glycosyltransferase/glycogen phosphorylase"/>
    <property type="match status" value="1"/>
</dbReference>
<dbReference type="InterPro" id="IPR050194">
    <property type="entry name" value="Glycosyltransferase_grp1"/>
</dbReference>
<dbReference type="GO" id="GO:0016757">
    <property type="term" value="F:glycosyltransferase activity"/>
    <property type="evidence" value="ECO:0007669"/>
    <property type="project" value="InterPro"/>
</dbReference>
<sequence>MSRPLRIGLFTHSTNPRGGVVHCLELGEALAQLGHDVTVHAPAEAGRRFFRPPVLARHVLVPARAVKAALPVVVRQRIQEYVDYVANGNASFDIFHAHDGISGGALADLTEAGLIEGFVRTVHHLDQFEDPYLDATQSRSVQAARQCLCVSSHWRGALFSRYGVDATTVPNGVNLSRFDPTPTDSDGPLRDKLMEGGRAGPFFLAVGGIERRKNTVNILRAFLEVRQSLSRAVLVIAGGASLLDHSDYRREFDAVVAAAGPDAANSVVITGAMSDDQMASAYRIADALVFPSTVEGFGLAVLEAMASGTPVITSRMPPFTEYLDDSKAILVDPHDPGQIAAAMLRVFDPSLRHDLRSAGLQVSVHYSWQASAAAHMRAYGGVAVTPSPTDLKGEPNHAGNAVSSSLAG</sequence>
<feature type="domain" description="Glycosyltransferase subfamily 4-like N-terminal" evidence="3">
    <location>
        <begin position="17"/>
        <end position="177"/>
    </location>
</feature>
<dbReference type="PANTHER" id="PTHR45947:SF3">
    <property type="entry name" value="SULFOQUINOVOSYL TRANSFERASE SQD2"/>
    <property type="match status" value="1"/>
</dbReference>
<keyword evidence="5" id="KW-1185">Reference proteome</keyword>
<evidence type="ECO:0000313" key="5">
    <source>
        <dbReference type="Proteomes" id="UP000593765"/>
    </source>
</evidence>
<dbReference type="InterPro" id="IPR023986">
    <property type="entry name" value="GlycosylTfrase_MSMEG0565"/>
</dbReference>
<dbReference type="AlphaFoldDB" id="A0A7M2WVX7"/>
<feature type="domain" description="Glycosyl transferase family 1" evidence="2">
    <location>
        <begin position="201"/>
        <end position="359"/>
    </location>
</feature>
<accession>A0A7M2WVX7</accession>
<evidence type="ECO:0000259" key="2">
    <source>
        <dbReference type="Pfam" id="PF00534"/>
    </source>
</evidence>
<evidence type="ECO:0000256" key="1">
    <source>
        <dbReference type="SAM" id="MobiDB-lite"/>
    </source>
</evidence>
<dbReference type="Pfam" id="PF00534">
    <property type="entry name" value="Glycos_transf_1"/>
    <property type="match status" value="1"/>
</dbReference>
<reference evidence="4 5" key="1">
    <citation type="submission" date="2020-10" db="EMBL/GenBank/DDBJ databases">
        <title>Wide distribution of Phycisphaera-like planctomycetes from WD2101 soil group in peatlands and genome analysis of the first cultivated representative.</title>
        <authorList>
            <person name="Dedysh S.N."/>
            <person name="Beletsky A.V."/>
            <person name="Ivanova A."/>
            <person name="Kulichevskaya I.S."/>
            <person name="Suzina N.E."/>
            <person name="Philippov D.A."/>
            <person name="Rakitin A.L."/>
            <person name="Mardanov A.V."/>
            <person name="Ravin N.V."/>
        </authorList>
    </citation>
    <scope>NUCLEOTIDE SEQUENCE [LARGE SCALE GENOMIC DNA]</scope>
    <source>
        <strain evidence="4 5">M1803</strain>
    </source>
</reference>
<organism evidence="4 5">
    <name type="scientific">Humisphaera borealis</name>
    <dbReference type="NCBI Taxonomy" id="2807512"/>
    <lineage>
        <taxon>Bacteria</taxon>
        <taxon>Pseudomonadati</taxon>
        <taxon>Planctomycetota</taxon>
        <taxon>Phycisphaerae</taxon>
        <taxon>Tepidisphaerales</taxon>
        <taxon>Tepidisphaeraceae</taxon>
        <taxon>Humisphaera</taxon>
    </lineage>
</organism>
<dbReference type="Proteomes" id="UP000593765">
    <property type="component" value="Chromosome"/>
</dbReference>
<dbReference type="KEGG" id="hbs:IPV69_26405"/>
<protein>
    <submittedName>
        <fullName evidence="4">MSMEG_0565 family glycosyltransferase</fullName>
    </submittedName>
</protein>
<feature type="region of interest" description="Disordered" evidence="1">
    <location>
        <begin position="386"/>
        <end position="408"/>
    </location>
</feature>
<dbReference type="Pfam" id="PF13439">
    <property type="entry name" value="Glyco_transf_4"/>
    <property type="match status" value="1"/>
</dbReference>
<gene>
    <name evidence="4" type="ORF">IPV69_26405</name>
</gene>